<dbReference type="RefSeq" id="XP_014171898.1">
    <property type="nucleotide sequence ID" value="XM_014316423.1"/>
</dbReference>
<evidence type="ECO:0000313" key="2">
    <source>
        <dbReference type="Proteomes" id="UP000007796"/>
    </source>
</evidence>
<protein>
    <submittedName>
        <fullName evidence="1">Uncharacterized protein</fullName>
    </submittedName>
</protein>
<dbReference type="Proteomes" id="UP000007796">
    <property type="component" value="Unassembled WGS sequence"/>
</dbReference>
<organism evidence="2">
    <name type="scientific">Grosmannia clavigera (strain kw1407 / UAMH 11150)</name>
    <name type="common">Blue stain fungus</name>
    <name type="synonym">Graphiocladiella clavigera</name>
    <dbReference type="NCBI Taxonomy" id="655863"/>
    <lineage>
        <taxon>Eukaryota</taxon>
        <taxon>Fungi</taxon>
        <taxon>Dikarya</taxon>
        <taxon>Ascomycota</taxon>
        <taxon>Pezizomycotina</taxon>
        <taxon>Sordariomycetes</taxon>
        <taxon>Sordariomycetidae</taxon>
        <taxon>Ophiostomatales</taxon>
        <taxon>Ophiostomataceae</taxon>
        <taxon>Leptographium</taxon>
    </lineage>
</organism>
<dbReference type="OrthoDB" id="5197434at2759"/>
<dbReference type="eggNOG" id="ENOG502T65M">
    <property type="taxonomic scope" value="Eukaryota"/>
</dbReference>
<proteinExistence type="predicted"/>
<evidence type="ECO:0000313" key="1">
    <source>
        <dbReference type="EMBL" id="EFX02416.1"/>
    </source>
</evidence>
<keyword evidence="2" id="KW-1185">Reference proteome</keyword>
<dbReference type="InParanoid" id="F0XJ46"/>
<accession>F0XJ46</accession>
<dbReference type="GeneID" id="25975457"/>
<dbReference type="HOGENOM" id="CLU_614191_0_0_1"/>
<dbReference type="AlphaFoldDB" id="F0XJ46"/>
<reference evidence="1 2" key="1">
    <citation type="journal article" date="2011" name="Proc. Natl. Acad. Sci. U.S.A.">
        <title>Genome and transcriptome analyses of the mountain pine beetle-fungal symbiont Grosmannia clavigera, a lodgepole pine pathogen.</title>
        <authorList>
            <person name="DiGuistini S."/>
            <person name="Wang Y."/>
            <person name="Liao N.Y."/>
            <person name="Taylor G."/>
            <person name="Tanguay P."/>
            <person name="Feau N."/>
            <person name="Henrissat B."/>
            <person name="Chan S.K."/>
            <person name="Hesse-Orce U."/>
            <person name="Alamouti S.M."/>
            <person name="Tsui C.K.M."/>
            <person name="Docking R.T."/>
            <person name="Levasseur A."/>
            <person name="Haridas S."/>
            <person name="Robertson G."/>
            <person name="Birol I."/>
            <person name="Holt R.A."/>
            <person name="Marra M.A."/>
            <person name="Hamelin R.C."/>
            <person name="Hirst M."/>
            <person name="Jones S.J.M."/>
            <person name="Bohlmann J."/>
            <person name="Breuil C."/>
        </authorList>
    </citation>
    <scope>NUCLEOTIDE SEQUENCE [LARGE SCALE GENOMIC DNA]</scope>
    <source>
        <strain evidence="2">kw1407 / UAMH 11150</strain>
    </source>
</reference>
<gene>
    <name evidence="1" type="ORF">CMQ_2465</name>
</gene>
<name>F0XJ46_GROCL</name>
<dbReference type="STRING" id="655863.F0XJ46"/>
<dbReference type="EMBL" id="GL629782">
    <property type="protein sequence ID" value="EFX02416.1"/>
    <property type="molecule type" value="Genomic_DNA"/>
</dbReference>
<sequence length="424" mass="46394">MDERLQSANIPHGEKHDVTISSETEVTSLVVGPCGSWNPSYLTGCRDLDERVFLGPAGGLSGGVVGISADGDIGLVIIVRHLHAQAAATVRLVTTHPVAHVVRLLKGVLAVGDVADKAMHSRLLRRVLISRIYAPDDLWTVLEEIESAVPFRRLWSATMADGGSRNDGSSDNVPDGKALPVNTGLPLVVITEIDHHFKWMRLQGPRGLRLHELYGQLMRRLRALASEKPASGSARPLILILNSTVVQKPWVEPASVLTGEAAGGTAEEDHGGDGDGIQNTSVSIEADENYEIAVSLLRQRKLQPLNETSDEKSNIVRRCYREISKTQKIVPRYKSFMDYMCNLHVCFTRAPPDVDGLWEWECSSSRDTGQDSALGQALWVVTVEHDEAEIFKSDNERFGLVQFSHGALQDVFPASKWMPIAGGC</sequence>